<comment type="caution">
    <text evidence="1">The sequence shown here is derived from an EMBL/GenBank/DDBJ whole genome shotgun (WGS) entry which is preliminary data.</text>
</comment>
<evidence type="ECO:0000313" key="1">
    <source>
        <dbReference type="EMBL" id="NXG12805.1"/>
    </source>
</evidence>
<proteinExistence type="predicted"/>
<organism evidence="1 2">
    <name type="scientific">Sakesphorus luctuosus</name>
    <dbReference type="NCBI Taxonomy" id="419690"/>
    <lineage>
        <taxon>Eukaryota</taxon>
        <taxon>Metazoa</taxon>
        <taxon>Chordata</taxon>
        <taxon>Craniata</taxon>
        <taxon>Vertebrata</taxon>
        <taxon>Euteleostomi</taxon>
        <taxon>Archelosauria</taxon>
        <taxon>Archosauria</taxon>
        <taxon>Dinosauria</taxon>
        <taxon>Saurischia</taxon>
        <taxon>Theropoda</taxon>
        <taxon>Coelurosauria</taxon>
        <taxon>Aves</taxon>
        <taxon>Neognathae</taxon>
        <taxon>Neoaves</taxon>
        <taxon>Telluraves</taxon>
        <taxon>Australaves</taxon>
        <taxon>Passeriformes</taxon>
        <taxon>Thamnophilidae</taxon>
        <taxon>Sakesphorus</taxon>
    </lineage>
</organism>
<reference evidence="1 2" key="1">
    <citation type="submission" date="2019-09" db="EMBL/GenBank/DDBJ databases">
        <title>Bird 10,000 Genomes (B10K) Project - Family phase.</title>
        <authorList>
            <person name="Zhang G."/>
        </authorList>
    </citation>
    <scope>NUCLEOTIDE SEQUENCE [LARGE SCALE GENOMIC DNA]</scope>
    <source>
        <strain evidence="1">B10K-DU-001-06</strain>
        <tissue evidence="1">Muscle</tissue>
    </source>
</reference>
<dbReference type="EMBL" id="VWZD01024590">
    <property type="protein sequence ID" value="NXG12805.1"/>
    <property type="molecule type" value="Genomic_DNA"/>
</dbReference>
<keyword evidence="2" id="KW-1185">Reference proteome</keyword>
<accession>A0A7K8ZBW8</accession>
<feature type="non-terminal residue" evidence="1">
    <location>
        <position position="1"/>
    </location>
</feature>
<feature type="non-terminal residue" evidence="1">
    <location>
        <position position="103"/>
    </location>
</feature>
<sequence length="103" mass="11299">KLLMQTCFNSAELLDDQLLLLLESLQRKIVAQQLKLVRTHSTLGFFKGELLSFPGQEEQSLTMALVGLSGVKLQEDGSAVPMEQPFEAVAALYVALHVLSLLS</sequence>
<protein>
    <submittedName>
        <fullName evidence="1">GSDA3 protein</fullName>
    </submittedName>
</protein>
<dbReference type="Proteomes" id="UP000558958">
    <property type="component" value="Unassembled WGS sequence"/>
</dbReference>
<dbReference type="AlphaFoldDB" id="A0A7K8ZBW8"/>
<gene>
    <name evidence="1" type="primary">Gsdma3</name>
    <name evidence="1" type="ORF">SAKLUC_R04338</name>
</gene>
<evidence type="ECO:0000313" key="2">
    <source>
        <dbReference type="Proteomes" id="UP000558958"/>
    </source>
</evidence>
<name>A0A7K8ZBW8_9PASS</name>